<dbReference type="GO" id="GO:0005524">
    <property type="term" value="F:ATP binding"/>
    <property type="evidence" value="ECO:0007669"/>
    <property type="project" value="InterPro"/>
</dbReference>
<dbReference type="EMBL" id="JAEMWZ010000197">
    <property type="protein sequence ID" value="KAG7131791.1"/>
    <property type="molecule type" value="Genomic_DNA"/>
</dbReference>
<evidence type="ECO:0000259" key="1">
    <source>
        <dbReference type="PROSITE" id="PS50011"/>
    </source>
</evidence>
<keyword evidence="2" id="KW-0808">Transferase</keyword>
<keyword evidence="2" id="KW-0418">Kinase</keyword>
<evidence type="ECO:0000313" key="2">
    <source>
        <dbReference type="EMBL" id="KAG7131791.1"/>
    </source>
</evidence>
<dbReference type="GO" id="GO:0004672">
    <property type="term" value="F:protein kinase activity"/>
    <property type="evidence" value="ECO:0007669"/>
    <property type="project" value="InterPro"/>
</dbReference>
<accession>A0A8I2ZJK7</accession>
<reference evidence="2" key="1">
    <citation type="journal article" date="2021" name="Mol. Plant Pathol.">
        <title>A 20-kb lineage-specific genomic region tames virulence in pathogenic amphidiploid Verticillium longisporum.</title>
        <authorList>
            <person name="Harting R."/>
            <person name="Starke J."/>
            <person name="Kusch H."/>
            <person name="Poggeler S."/>
            <person name="Maurus I."/>
            <person name="Schluter R."/>
            <person name="Landesfeind M."/>
            <person name="Bulla I."/>
            <person name="Nowrousian M."/>
            <person name="de Jonge R."/>
            <person name="Stahlhut G."/>
            <person name="Hoff K.J."/>
            <person name="Asshauer K.P."/>
            <person name="Thurmer A."/>
            <person name="Stanke M."/>
            <person name="Daniel R."/>
            <person name="Morgenstern B."/>
            <person name="Thomma B.P.H.J."/>
            <person name="Kronstad J.W."/>
            <person name="Braus-Stromeyer S.A."/>
            <person name="Braus G.H."/>
        </authorList>
    </citation>
    <scope>NUCLEOTIDE SEQUENCE</scope>
    <source>
        <strain evidence="2">Vl32</strain>
    </source>
</reference>
<comment type="caution">
    <text evidence="2">The sequence shown here is derived from an EMBL/GenBank/DDBJ whole genome shotgun (WGS) entry which is preliminary data.</text>
</comment>
<sequence>MLRKRPHPNLAQYQGCIVSRGRVDGLCFTHYPQSLTSLLNPGHLNKGLRHLHSLGFIHNDLNPANIMITEEDIPVIIDFDSATAPGASLQNVKRTHGWFDHRIVVSQQSNDLDALAEIRTWLTGSSPYEYRFDL</sequence>
<protein>
    <submittedName>
        <fullName evidence="2">Serine/threonine-protein kinase SSK22 like</fullName>
    </submittedName>
</protein>
<dbReference type="AlphaFoldDB" id="A0A8I2ZJK7"/>
<dbReference type="Proteomes" id="UP000689129">
    <property type="component" value="Unassembled WGS sequence"/>
</dbReference>
<feature type="domain" description="Protein kinase" evidence="1">
    <location>
        <begin position="1"/>
        <end position="134"/>
    </location>
</feature>
<organism evidence="2 3">
    <name type="scientific">Verticillium longisporum</name>
    <name type="common">Verticillium dahliae var. longisporum</name>
    <dbReference type="NCBI Taxonomy" id="100787"/>
    <lineage>
        <taxon>Eukaryota</taxon>
        <taxon>Fungi</taxon>
        <taxon>Dikarya</taxon>
        <taxon>Ascomycota</taxon>
        <taxon>Pezizomycotina</taxon>
        <taxon>Sordariomycetes</taxon>
        <taxon>Hypocreomycetidae</taxon>
        <taxon>Glomerellales</taxon>
        <taxon>Plectosphaerellaceae</taxon>
        <taxon>Verticillium</taxon>
    </lineage>
</organism>
<evidence type="ECO:0000313" key="3">
    <source>
        <dbReference type="Proteomes" id="UP000689129"/>
    </source>
</evidence>
<gene>
    <name evidence="2" type="ORF">HYQ45_009633</name>
</gene>
<proteinExistence type="predicted"/>
<dbReference type="Pfam" id="PF00069">
    <property type="entry name" value="Pkinase"/>
    <property type="match status" value="1"/>
</dbReference>
<name>A0A8I2ZJK7_VERLO</name>
<dbReference type="OrthoDB" id="4062651at2759"/>
<dbReference type="InterPro" id="IPR000719">
    <property type="entry name" value="Prot_kinase_dom"/>
</dbReference>
<dbReference type="PROSITE" id="PS50011">
    <property type="entry name" value="PROTEIN_KINASE_DOM"/>
    <property type="match status" value="1"/>
</dbReference>